<comment type="caution">
    <text evidence="1">The sequence shown here is derived from an EMBL/GenBank/DDBJ whole genome shotgun (WGS) entry which is preliminary data.</text>
</comment>
<dbReference type="AlphaFoldDB" id="A0AAE0ZN61"/>
<reference evidence="1" key="1">
    <citation type="journal article" date="2023" name="G3 (Bethesda)">
        <title>A reference genome for the long-term kleptoplast-retaining sea slug Elysia crispata morphotype clarki.</title>
        <authorList>
            <person name="Eastman K.E."/>
            <person name="Pendleton A.L."/>
            <person name="Shaikh M.A."/>
            <person name="Suttiyut T."/>
            <person name="Ogas R."/>
            <person name="Tomko P."/>
            <person name="Gavelis G."/>
            <person name="Widhalm J.R."/>
            <person name="Wisecaver J.H."/>
        </authorList>
    </citation>
    <scope>NUCLEOTIDE SEQUENCE</scope>
    <source>
        <strain evidence="1">ECLA1</strain>
    </source>
</reference>
<gene>
    <name evidence="1" type="ORF">RRG08_043753</name>
</gene>
<protein>
    <submittedName>
        <fullName evidence="1">Uncharacterized protein</fullName>
    </submittedName>
</protein>
<evidence type="ECO:0000313" key="1">
    <source>
        <dbReference type="EMBL" id="KAK3772538.1"/>
    </source>
</evidence>
<organism evidence="1 2">
    <name type="scientific">Elysia crispata</name>
    <name type="common">lettuce slug</name>
    <dbReference type="NCBI Taxonomy" id="231223"/>
    <lineage>
        <taxon>Eukaryota</taxon>
        <taxon>Metazoa</taxon>
        <taxon>Spiralia</taxon>
        <taxon>Lophotrochozoa</taxon>
        <taxon>Mollusca</taxon>
        <taxon>Gastropoda</taxon>
        <taxon>Heterobranchia</taxon>
        <taxon>Euthyneura</taxon>
        <taxon>Panpulmonata</taxon>
        <taxon>Sacoglossa</taxon>
        <taxon>Placobranchoidea</taxon>
        <taxon>Plakobranchidae</taxon>
        <taxon>Elysia</taxon>
    </lineage>
</organism>
<dbReference type="Proteomes" id="UP001283361">
    <property type="component" value="Unassembled WGS sequence"/>
</dbReference>
<evidence type="ECO:0000313" key="2">
    <source>
        <dbReference type="Proteomes" id="UP001283361"/>
    </source>
</evidence>
<name>A0AAE0ZN61_9GAST</name>
<sequence length="167" mass="18885">MRIMAFPRKTKLVRNATFTTWPGAGALGVLKSMRHGWAGKEGGRIEGEKKNPNLIKPEADASTQEGINILLKTLHYLVWKTLEREFCQWSPVCPTVSRQQQLLLLYLCRAVEPMLYRARLSSMAPSRCIKTASIDANKEWRGQLVHTKLTSENQAAPHMATTVMLEH</sequence>
<dbReference type="EMBL" id="JAWDGP010003622">
    <property type="protein sequence ID" value="KAK3772538.1"/>
    <property type="molecule type" value="Genomic_DNA"/>
</dbReference>
<keyword evidence="2" id="KW-1185">Reference proteome</keyword>
<proteinExistence type="predicted"/>
<accession>A0AAE0ZN61</accession>